<name>A0A1M6A6P6_9BURK</name>
<dbReference type="InterPro" id="IPR011662">
    <property type="entry name" value="Secretin/TonB_short_N"/>
</dbReference>
<protein>
    <submittedName>
        <fullName evidence="18">Iron complex outermembrane recepter protein</fullName>
    </submittedName>
</protein>
<evidence type="ECO:0000256" key="16">
    <source>
        <dbReference type="SAM" id="SignalP"/>
    </source>
</evidence>
<keyword evidence="10 15" id="KW-0798">TonB box</keyword>
<dbReference type="Pfam" id="PF07660">
    <property type="entry name" value="STN"/>
    <property type="match status" value="1"/>
</dbReference>
<dbReference type="InterPro" id="IPR036942">
    <property type="entry name" value="Beta-barrel_TonB_sf"/>
</dbReference>
<dbReference type="InterPro" id="IPR039426">
    <property type="entry name" value="TonB-dep_rcpt-like"/>
</dbReference>
<dbReference type="EMBL" id="FQXE01000021">
    <property type="protein sequence ID" value="SHI32089.1"/>
    <property type="molecule type" value="Genomic_DNA"/>
</dbReference>
<dbReference type="PROSITE" id="PS52016">
    <property type="entry name" value="TONB_DEPENDENT_REC_3"/>
    <property type="match status" value="1"/>
</dbReference>
<proteinExistence type="inferred from homology"/>
<dbReference type="InterPro" id="IPR012910">
    <property type="entry name" value="Plug_dom"/>
</dbReference>
<evidence type="ECO:0000256" key="9">
    <source>
        <dbReference type="ARBA" id="ARBA00023065"/>
    </source>
</evidence>
<evidence type="ECO:0000256" key="14">
    <source>
        <dbReference type="PROSITE-ProRule" id="PRU01360"/>
    </source>
</evidence>
<dbReference type="Gene3D" id="2.40.170.20">
    <property type="entry name" value="TonB-dependent receptor, beta-barrel domain"/>
    <property type="match status" value="1"/>
</dbReference>
<feature type="domain" description="Secretin/TonB short N-terminal" evidence="17">
    <location>
        <begin position="55"/>
        <end position="105"/>
    </location>
</feature>
<dbReference type="OrthoDB" id="127311at2"/>
<dbReference type="InterPro" id="IPR037066">
    <property type="entry name" value="Plug_dom_sf"/>
</dbReference>
<keyword evidence="13 14" id="KW-0998">Cell outer membrane</keyword>
<dbReference type="RefSeq" id="WP_084136240.1">
    <property type="nucleotide sequence ID" value="NZ_FQXE01000021.1"/>
</dbReference>
<organism evidence="18 19">
    <name type="scientific">Pollutimonas bauzanensis</name>
    <dbReference type="NCBI Taxonomy" id="658167"/>
    <lineage>
        <taxon>Bacteria</taxon>
        <taxon>Pseudomonadati</taxon>
        <taxon>Pseudomonadota</taxon>
        <taxon>Betaproteobacteria</taxon>
        <taxon>Burkholderiales</taxon>
        <taxon>Alcaligenaceae</taxon>
        <taxon>Pollutimonas</taxon>
    </lineage>
</organism>
<feature type="signal peptide" evidence="16">
    <location>
        <begin position="1"/>
        <end position="26"/>
    </location>
</feature>
<dbReference type="STRING" id="658167.SAMN04488135_12133"/>
<dbReference type="GO" id="GO:0015344">
    <property type="term" value="F:siderophore uptake transmembrane transporter activity"/>
    <property type="evidence" value="ECO:0007669"/>
    <property type="project" value="TreeGrafter"/>
</dbReference>
<keyword evidence="7 16" id="KW-0732">Signal</keyword>
<evidence type="ECO:0000256" key="13">
    <source>
        <dbReference type="ARBA" id="ARBA00023237"/>
    </source>
</evidence>
<dbReference type="SUPFAM" id="SSF56935">
    <property type="entry name" value="Porins"/>
    <property type="match status" value="1"/>
</dbReference>
<evidence type="ECO:0000256" key="3">
    <source>
        <dbReference type="ARBA" id="ARBA00022448"/>
    </source>
</evidence>
<keyword evidence="19" id="KW-1185">Reference proteome</keyword>
<sequence length="794" mass="86288">MHLPLFPLAPMTLAVLLGLAAPLAQAQADSPAAQISLPSQPLAQSLNALARQAGLTLIVRPELVAGRSAPAVTGTLTVREALDRLLSGSGLSARLDGGSVVVSPMAAPGAGDVQVLSQVTVTGSEQTATSPVYGAVARRTSTGVKTDTDILETPQSVSVVTREQIQLQGATGIDESLRYTSGVVAAAYGEDARGDWIRVRGFAPAKYLDGLPLPNGSWTANTRYEPYALERIEVLKGPSSVLYGALPPSGFINAVSKRPQEDPYHELGLSYGSHDRKELTADFTGPLTEDGKLLYRVVGLARDSKAESDYGYDRRYMLAPSLTWAPNADTSLTVLAMIQRARSRGWGGFLPAEGTLLPNPNGKIEPSFYGGEPSFDRYEKNTQSIGYLFAHRVNDKLTLRQNARMNWADVDHPSVGLLGFVPGSQRTLSRYIYTPREDSTMFSIDNQAEYKLSTGSLEHTLLAGVDYKRSRNDYAVGMGFDVATLDAFNPVYGSPVQAPPDNQHTLQTQQQIGAYLQDQIRWGDGWVATLSARHDWVDTDTDDKLAGATTGQRDQKWSGRVGLNYVFKSGFSPYVSYATSFEPAAGQTYGGSPFVPLTGKQIEAGFKYRPANSDSLFSLAVFDLQQENVLVTDVNAPVFGYQIQQGKIRSQGVELEARAHVTPAITLIGSYTYTQAKVKETTDPATLDKQIPIQPRHQASVWADYRFPANIAPGLGLGAGVRYTGASYGDSANEWRNKAYTLIDAQAHYTRGDWNFLLTVNNLTDKKYIATCDSITWCYYGYGRAINLSANYSW</sequence>
<keyword evidence="8" id="KW-0408">Iron</keyword>
<reference evidence="18 19" key="1">
    <citation type="submission" date="2016-11" db="EMBL/GenBank/DDBJ databases">
        <authorList>
            <person name="Jaros S."/>
            <person name="Januszkiewicz K."/>
            <person name="Wedrychowicz H."/>
        </authorList>
    </citation>
    <scope>NUCLEOTIDE SEQUENCE [LARGE SCALE GENOMIC DNA]</scope>
    <source>
        <strain evidence="18 19">CGMCC 1.10190</strain>
    </source>
</reference>
<evidence type="ECO:0000256" key="7">
    <source>
        <dbReference type="ARBA" id="ARBA00022729"/>
    </source>
</evidence>
<feature type="chain" id="PRO_5012861506" evidence="16">
    <location>
        <begin position="27"/>
        <end position="794"/>
    </location>
</feature>
<accession>A0A1M6A6P6</accession>
<keyword evidence="6 14" id="KW-0812">Transmembrane</keyword>
<evidence type="ECO:0000256" key="8">
    <source>
        <dbReference type="ARBA" id="ARBA00023004"/>
    </source>
</evidence>
<dbReference type="InterPro" id="IPR000531">
    <property type="entry name" value="Beta-barrel_TonB"/>
</dbReference>
<evidence type="ECO:0000256" key="15">
    <source>
        <dbReference type="RuleBase" id="RU003357"/>
    </source>
</evidence>
<evidence type="ECO:0000256" key="4">
    <source>
        <dbReference type="ARBA" id="ARBA00022452"/>
    </source>
</evidence>
<dbReference type="GO" id="GO:0009279">
    <property type="term" value="C:cell outer membrane"/>
    <property type="evidence" value="ECO:0007669"/>
    <property type="project" value="UniProtKB-SubCell"/>
</dbReference>
<keyword evidence="11 14" id="KW-0472">Membrane</keyword>
<dbReference type="PANTHER" id="PTHR32552:SF68">
    <property type="entry name" value="FERRICHROME OUTER MEMBRANE TRANSPORTER_PHAGE RECEPTOR"/>
    <property type="match status" value="1"/>
</dbReference>
<dbReference type="FunFam" id="2.170.130.10:FF:000001">
    <property type="entry name" value="Catecholate siderophore TonB-dependent receptor"/>
    <property type="match status" value="1"/>
</dbReference>
<evidence type="ECO:0000256" key="6">
    <source>
        <dbReference type="ARBA" id="ARBA00022692"/>
    </source>
</evidence>
<dbReference type="GO" id="GO:0038023">
    <property type="term" value="F:signaling receptor activity"/>
    <property type="evidence" value="ECO:0007669"/>
    <property type="project" value="InterPro"/>
</dbReference>
<keyword evidence="5" id="KW-0410">Iron transport</keyword>
<dbReference type="AlphaFoldDB" id="A0A1M6A6P6"/>
<evidence type="ECO:0000313" key="18">
    <source>
        <dbReference type="EMBL" id="SHI32089.1"/>
    </source>
</evidence>
<evidence type="ECO:0000313" key="19">
    <source>
        <dbReference type="Proteomes" id="UP000184226"/>
    </source>
</evidence>
<evidence type="ECO:0000256" key="11">
    <source>
        <dbReference type="ARBA" id="ARBA00023136"/>
    </source>
</evidence>
<comment type="subcellular location">
    <subcellularLocation>
        <location evidence="1 14">Cell outer membrane</location>
        <topology evidence="1 14">Multi-pass membrane protein</topology>
    </subcellularLocation>
</comment>
<evidence type="ECO:0000256" key="12">
    <source>
        <dbReference type="ARBA" id="ARBA00023170"/>
    </source>
</evidence>
<evidence type="ECO:0000256" key="1">
    <source>
        <dbReference type="ARBA" id="ARBA00004571"/>
    </source>
</evidence>
<dbReference type="FunFam" id="2.40.170.20:FF:000005">
    <property type="entry name" value="TonB-dependent siderophore receptor"/>
    <property type="match status" value="1"/>
</dbReference>
<dbReference type="Gene3D" id="2.170.130.10">
    <property type="entry name" value="TonB-dependent receptor, plug domain"/>
    <property type="match status" value="1"/>
</dbReference>
<dbReference type="Gene3D" id="3.55.50.30">
    <property type="match status" value="1"/>
</dbReference>
<evidence type="ECO:0000256" key="10">
    <source>
        <dbReference type="ARBA" id="ARBA00023077"/>
    </source>
</evidence>
<dbReference type="NCBIfam" id="TIGR01783">
    <property type="entry name" value="TonB-siderophor"/>
    <property type="match status" value="1"/>
</dbReference>
<dbReference type="PANTHER" id="PTHR32552">
    <property type="entry name" value="FERRICHROME IRON RECEPTOR-RELATED"/>
    <property type="match status" value="1"/>
</dbReference>
<gene>
    <name evidence="18" type="ORF">SAMN04488135_12133</name>
</gene>
<evidence type="ECO:0000256" key="2">
    <source>
        <dbReference type="ARBA" id="ARBA00009810"/>
    </source>
</evidence>
<evidence type="ECO:0000256" key="5">
    <source>
        <dbReference type="ARBA" id="ARBA00022496"/>
    </source>
</evidence>
<dbReference type="InterPro" id="IPR010105">
    <property type="entry name" value="TonB_sidphr_rcpt"/>
</dbReference>
<evidence type="ECO:0000259" key="17">
    <source>
        <dbReference type="SMART" id="SM00965"/>
    </source>
</evidence>
<comment type="similarity">
    <text evidence="2 14 15">Belongs to the TonB-dependent receptor family.</text>
</comment>
<dbReference type="SMART" id="SM00965">
    <property type="entry name" value="STN"/>
    <property type="match status" value="1"/>
</dbReference>
<dbReference type="Pfam" id="PF07715">
    <property type="entry name" value="Plug"/>
    <property type="match status" value="1"/>
</dbReference>
<dbReference type="Proteomes" id="UP000184226">
    <property type="component" value="Unassembled WGS sequence"/>
</dbReference>
<keyword evidence="12" id="KW-0675">Receptor</keyword>
<keyword evidence="4 14" id="KW-1134">Transmembrane beta strand</keyword>
<dbReference type="CDD" id="cd01347">
    <property type="entry name" value="ligand_gated_channel"/>
    <property type="match status" value="1"/>
</dbReference>
<keyword evidence="9" id="KW-0406">Ion transport</keyword>
<keyword evidence="3 14" id="KW-0813">Transport</keyword>
<dbReference type="GO" id="GO:0015891">
    <property type="term" value="P:siderophore transport"/>
    <property type="evidence" value="ECO:0007669"/>
    <property type="project" value="InterPro"/>
</dbReference>
<dbReference type="Pfam" id="PF00593">
    <property type="entry name" value="TonB_dep_Rec_b-barrel"/>
    <property type="match status" value="1"/>
</dbReference>